<protein>
    <submittedName>
        <fullName evidence="6">Protein SCO1/2</fullName>
    </submittedName>
</protein>
<dbReference type="Gene3D" id="3.40.30.10">
    <property type="entry name" value="Glutaredoxin"/>
    <property type="match status" value="1"/>
</dbReference>
<evidence type="ECO:0000256" key="2">
    <source>
        <dbReference type="ARBA" id="ARBA00023008"/>
    </source>
</evidence>
<keyword evidence="2 3" id="KW-0186">Copper</keyword>
<dbReference type="RefSeq" id="WP_110033349.1">
    <property type="nucleotide sequence ID" value="NZ_QGTR01000004.1"/>
</dbReference>
<dbReference type="InterPro" id="IPR036249">
    <property type="entry name" value="Thioredoxin-like_sf"/>
</dbReference>
<reference evidence="6 7" key="1">
    <citation type="submission" date="2018-05" db="EMBL/GenBank/DDBJ databases">
        <title>Genomic Encyclopedia of Type Strains, Phase IV (KMG-IV): sequencing the most valuable type-strain genomes for metagenomic binning, comparative biology and taxonomic classification.</title>
        <authorList>
            <person name="Goeker M."/>
        </authorList>
    </citation>
    <scope>NUCLEOTIDE SEQUENCE [LARGE SCALE GENOMIC DNA]</scope>
    <source>
        <strain evidence="6 7">DSM 16791</strain>
    </source>
</reference>
<proteinExistence type="inferred from homology"/>
<name>A0A317PGS5_9HYPH</name>
<dbReference type="GO" id="GO:0046872">
    <property type="term" value="F:metal ion binding"/>
    <property type="evidence" value="ECO:0007669"/>
    <property type="project" value="UniProtKB-KW"/>
</dbReference>
<evidence type="ECO:0000256" key="5">
    <source>
        <dbReference type="SAM" id="Phobius"/>
    </source>
</evidence>
<feature type="binding site" evidence="3">
    <location>
        <position position="75"/>
    </location>
    <ligand>
        <name>Cu cation</name>
        <dbReference type="ChEBI" id="CHEBI:23378"/>
    </ligand>
</feature>
<dbReference type="EMBL" id="QGTR01000004">
    <property type="protein sequence ID" value="PWV99214.1"/>
    <property type="molecule type" value="Genomic_DNA"/>
</dbReference>
<keyword evidence="3" id="KW-0479">Metal-binding</keyword>
<dbReference type="InterPro" id="IPR003782">
    <property type="entry name" value="SCO1/SenC"/>
</dbReference>
<dbReference type="SUPFAM" id="SSF52833">
    <property type="entry name" value="Thioredoxin-like"/>
    <property type="match status" value="1"/>
</dbReference>
<evidence type="ECO:0000256" key="4">
    <source>
        <dbReference type="PIRSR" id="PIRSR603782-2"/>
    </source>
</evidence>
<keyword evidence="4" id="KW-1015">Disulfide bond</keyword>
<keyword evidence="5" id="KW-0812">Transmembrane</keyword>
<evidence type="ECO:0000313" key="7">
    <source>
        <dbReference type="Proteomes" id="UP000246352"/>
    </source>
</evidence>
<keyword evidence="5" id="KW-1133">Transmembrane helix</keyword>
<organism evidence="6 7">
    <name type="scientific">Hoeflea marina</name>
    <dbReference type="NCBI Taxonomy" id="274592"/>
    <lineage>
        <taxon>Bacteria</taxon>
        <taxon>Pseudomonadati</taxon>
        <taxon>Pseudomonadota</taxon>
        <taxon>Alphaproteobacteria</taxon>
        <taxon>Hyphomicrobiales</taxon>
        <taxon>Rhizobiaceae</taxon>
        <taxon>Hoeflea</taxon>
    </lineage>
</organism>
<evidence type="ECO:0000256" key="1">
    <source>
        <dbReference type="ARBA" id="ARBA00010996"/>
    </source>
</evidence>
<keyword evidence="5" id="KW-0472">Membrane</keyword>
<sequence length="198" mass="21759">MTAFRTILWSLIVLFAAGLGWLTFEWYRSSADLDAKAYGVPFQLTDQTGAPITEAAFQGRPTAIFFGFTHCPEICPTTLYELNGWLKQVDPEGGRIGAYFISVDPERDTPELLGNYVSGVSDRIIGISGDPEKVDAMVRGFNVYAKKVPGESGDADDYTMDHTASVFLLDDKGRFKSTIGWGENPDMAIGKLTNLLKN</sequence>
<feature type="binding site" evidence="3">
    <location>
        <position position="71"/>
    </location>
    <ligand>
        <name>Cu cation</name>
        <dbReference type="ChEBI" id="CHEBI:23378"/>
    </ligand>
</feature>
<feature type="binding site" evidence="3">
    <location>
        <position position="162"/>
    </location>
    <ligand>
        <name>Cu cation</name>
        <dbReference type="ChEBI" id="CHEBI:23378"/>
    </ligand>
</feature>
<dbReference type="Proteomes" id="UP000246352">
    <property type="component" value="Unassembled WGS sequence"/>
</dbReference>
<comment type="caution">
    <text evidence="6">The sequence shown here is derived from an EMBL/GenBank/DDBJ whole genome shotgun (WGS) entry which is preliminary data.</text>
</comment>
<gene>
    <name evidence="6" type="ORF">DFR52_104507</name>
</gene>
<dbReference type="AlphaFoldDB" id="A0A317PGS5"/>
<feature type="transmembrane region" description="Helical" evidence="5">
    <location>
        <begin position="6"/>
        <end position="24"/>
    </location>
</feature>
<dbReference type="FunFam" id="3.40.30.10:FF:000013">
    <property type="entry name" value="Blast:Protein SCO1 homolog, mitochondrial"/>
    <property type="match status" value="1"/>
</dbReference>
<evidence type="ECO:0000313" key="6">
    <source>
        <dbReference type="EMBL" id="PWV99214.1"/>
    </source>
</evidence>
<comment type="similarity">
    <text evidence="1">Belongs to the SCO1/2 family.</text>
</comment>
<dbReference type="Pfam" id="PF02630">
    <property type="entry name" value="SCO1-SenC"/>
    <property type="match status" value="1"/>
</dbReference>
<accession>A0A317PGS5</accession>
<keyword evidence="7" id="KW-1185">Reference proteome</keyword>
<dbReference type="PANTHER" id="PTHR12151:SF25">
    <property type="entry name" value="LINALOOL DEHYDRATASE_ISOMERASE DOMAIN-CONTAINING PROTEIN"/>
    <property type="match status" value="1"/>
</dbReference>
<dbReference type="CDD" id="cd02968">
    <property type="entry name" value="SCO"/>
    <property type="match status" value="1"/>
</dbReference>
<dbReference type="PANTHER" id="PTHR12151">
    <property type="entry name" value="ELECTRON TRANSPORT PROTIN SCO1/SENC FAMILY MEMBER"/>
    <property type="match status" value="1"/>
</dbReference>
<evidence type="ECO:0000256" key="3">
    <source>
        <dbReference type="PIRSR" id="PIRSR603782-1"/>
    </source>
</evidence>
<dbReference type="OrthoDB" id="9790194at2"/>
<feature type="disulfide bond" description="Redox-active" evidence="4">
    <location>
        <begin position="71"/>
        <end position="75"/>
    </location>
</feature>